<proteinExistence type="predicted"/>
<name>A0A3E0I0N9_9PSEU</name>
<dbReference type="AlphaFoldDB" id="A0A3E0I0N9"/>
<dbReference type="Proteomes" id="UP000256269">
    <property type="component" value="Unassembled WGS sequence"/>
</dbReference>
<dbReference type="Pfam" id="PF13302">
    <property type="entry name" value="Acetyltransf_3"/>
    <property type="match status" value="1"/>
</dbReference>
<protein>
    <submittedName>
        <fullName evidence="2">RimJ/RimL family protein N-acetyltransferase</fullName>
    </submittedName>
</protein>
<dbReference type="GO" id="GO:0016747">
    <property type="term" value="F:acyltransferase activity, transferring groups other than amino-acyl groups"/>
    <property type="evidence" value="ECO:0007669"/>
    <property type="project" value="InterPro"/>
</dbReference>
<dbReference type="InterPro" id="IPR051531">
    <property type="entry name" value="N-acetyltransferase"/>
</dbReference>
<reference evidence="2 3" key="1">
    <citation type="submission" date="2018-08" db="EMBL/GenBank/DDBJ databases">
        <title>Genomic Encyclopedia of Archaeal and Bacterial Type Strains, Phase II (KMG-II): from individual species to whole genera.</title>
        <authorList>
            <person name="Goeker M."/>
        </authorList>
    </citation>
    <scope>NUCLEOTIDE SEQUENCE [LARGE SCALE GENOMIC DNA]</scope>
    <source>
        <strain evidence="2 3">DSM 45791</strain>
    </source>
</reference>
<dbReference type="PANTHER" id="PTHR43792">
    <property type="entry name" value="GNAT FAMILY, PUTATIVE (AFU_ORTHOLOGUE AFUA_3G00765)-RELATED-RELATED"/>
    <property type="match status" value="1"/>
</dbReference>
<sequence>MNTVTTQRLSLTRVTMADLDEFLALHAVEDKPRSVEALNRLLKDFCAVWDAGEHGYWRIDFDGRTAGFGGVKPKTWRGRSVWNLYYRIWPELQGKGIATEMARKAIAVANEIHPDWPVLVETRPDNEPAIRLAVRVGMNRHPDADGWAVFLR</sequence>
<dbReference type="SUPFAM" id="SSF55729">
    <property type="entry name" value="Acyl-CoA N-acyltransferases (Nat)"/>
    <property type="match status" value="1"/>
</dbReference>
<accession>A0A3E0I0N9</accession>
<dbReference type="InterPro" id="IPR016181">
    <property type="entry name" value="Acyl_CoA_acyltransferase"/>
</dbReference>
<evidence type="ECO:0000313" key="2">
    <source>
        <dbReference type="EMBL" id="REH52191.1"/>
    </source>
</evidence>
<comment type="caution">
    <text evidence="2">The sequence shown here is derived from an EMBL/GenBank/DDBJ whole genome shotgun (WGS) entry which is preliminary data.</text>
</comment>
<keyword evidence="3" id="KW-1185">Reference proteome</keyword>
<dbReference type="OrthoDB" id="3533156at2"/>
<keyword evidence="2" id="KW-0808">Transferase</keyword>
<dbReference type="CDD" id="cd04301">
    <property type="entry name" value="NAT_SF"/>
    <property type="match status" value="1"/>
</dbReference>
<feature type="domain" description="N-acetyltransferase" evidence="1">
    <location>
        <begin position="9"/>
        <end position="152"/>
    </location>
</feature>
<evidence type="ECO:0000259" key="1">
    <source>
        <dbReference type="PROSITE" id="PS51186"/>
    </source>
</evidence>
<dbReference type="Gene3D" id="3.40.630.30">
    <property type="match status" value="1"/>
</dbReference>
<evidence type="ECO:0000313" key="3">
    <source>
        <dbReference type="Proteomes" id="UP000256269"/>
    </source>
</evidence>
<dbReference type="RefSeq" id="WP_116174163.1">
    <property type="nucleotide sequence ID" value="NZ_CP144375.1"/>
</dbReference>
<gene>
    <name evidence="2" type="ORF">BCF44_103643</name>
</gene>
<dbReference type="PROSITE" id="PS51186">
    <property type="entry name" value="GNAT"/>
    <property type="match status" value="1"/>
</dbReference>
<dbReference type="InterPro" id="IPR000182">
    <property type="entry name" value="GNAT_dom"/>
</dbReference>
<organism evidence="2 3">
    <name type="scientific">Kutzneria buriramensis</name>
    <dbReference type="NCBI Taxonomy" id="1045776"/>
    <lineage>
        <taxon>Bacteria</taxon>
        <taxon>Bacillati</taxon>
        <taxon>Actinomycetota</taxon>
        <taxon>Actinomycetes</taxon>
        <taxon>Pseudonocardiales</taxon>
        <taxon>Pseudonocardiaceae</taxon>
        <taxon>Kutzneria</taxon>
    </lineage>
</organism>
<dbReference type="PANTHER" id="PTHR43792:SF1">
    <property type="entry name" value="N-ACETYLTRANSFERASE DOMAIN-CONTAINING PROTEIN"/>
    <property type="match status" value="1"/>
</dbReference>
<dbReference type="EMBL" id="QUNO01000003">
    <property type="protein sequence ID" value="REH52191.1"/>
    <property type="molecule type" value="Genomic_DNA"/>
</dbReference>